<dbReference type="HAMAP" id="MF_00103">
    <property type="entry name" value="Fapy_DNA_glycosyl"/>
    <property type="match status" value="1"/>
</dbReference>
<evidence type="ECO:0000256" key="6">
    <source>
        <dbReference type="ARBA" id="ARBA00022771"/>
    </source>
</evidence>
<evidence type="ECO:0000256" key="13">
    <source>
        <dbReference type="ARBA" id="ARBA00023295"/>
    </source>
</evidence>
<dbReference type="EMBL" id="JH611165">
    <property type="protein sequence ID" value="EJP73548.1"/>
    <property type="molecule type" value="Genomic_DNA"/>
</dbReference>
<dbReference type="EC" id="4.2.99.18" evidence="15"/>
<name>J5KGE3_9GAMM</name>
<dbReference type="PROSITE" id="PS51068">
    <property type="entry name" value="FPG_CAT"/>
    <property type="match status" value="1"/>
</dbReference>
<protein>
    <recommendedName>
        <fullName evidence="15">Formamidopyrimidine-DNA glycosylase</fullName>
        <shortName evidence="15">Fapy-DNA glycosylase</shortName>
        <ecNumber evidence="15">3.2.2.23</ecNumber>
    </recommendedName>
    <alternativeName>
        <fullName evidence="15">DNA-(apurinic or apyrimidinic site) lyase MutM</fullName>
        <shortName evidence="15">AP lyase MutM</shortName>
        <ecNumber evidence="15">4.2.99.18</ecNumber>
    </alternativeName>
</protein>
<dbReference type="GO" id="GO:0140078">
    <property type="term" value="F:class I DNA-(apurinic or apyrimidinic site) endonuclease activity"/>
    <property type="evidence" value="ECO:0007669"/>
    <property type="project" value="UniProtKB-EC"/>
</dbReference>
<keyword evidence="13 15" id="KW-0326">Glycosidase</keyword>
<dbReference type="InterPro" id="IPR012319">
    <property type="entry name" value="FPG_cat"/>
</dbReference>
<dbReference type="InterPro" id="IPR010979">
    <property type="entry name" value="Ribosomal_uS13-like_H2TH"/>
</dbReference>
<dbReference type="InterPro" id="IPR020629">
    <property type="entry name" value="FPG_Glyclase"/>
</dbReference>
<comment type="subunit">
    <text evidence="3 15">Monomer.</text>
</comment>
<dbReference type="GO" id="GO:0006284">
    <property type="term" value="P:base-excision repair"/>
    <property type="evidence" value="ECO:0007669"/>
    <property type="project" value="InterPro"/>
</dbReference>
<keyword evidence="10 15" id="KW-0234">DNA repair</keyword>
<evidence type="ECO:0000256" key="3">
    <source>
        <dbReference type="ARBA" id="ARBA00011245"/>
    </source>
</evidence>
<gene>
    <name evidence="15 18" type="primary">mutM</name>
    <name evidence="15" type="synonym">fpg</name>
    <name evidence="18" type="ORF">NT02SARS_0093</name>
</gene>
<proteinExistence type="inferred from homology"/>
<feature type="active site" description="Proton donor; for beta-elimination activity" evidence="15">
    <location>
        <position position="57"/>
    </location>
</feature>
<feature type="active site" description="Proton donor" evidence="15">
    <location>
        <position position="3"/>
    </location>
</feature>
<evidence type="ECO:0000256" key="2">
    <source>
        <dbReference type="ARBA" id="ARBA00009409"/>
    </source>
</evidence>
<dbReference type="InterPro" id="IPR000214">
    <property type="entry name" value="Znf_DNA_glyclase/AP_lyase"/>
</dbReference>
<dbReference type="Gene3D" id="3.20.190.10">
    <property type="entry name" value="MutM-like, N-terminal"/>
    <property type="match status" value="1"/>
</dbReference>
<dbReference type="GO" id="GO:0003684">
    <property type="term" value="F:damaged DNA binding"/>
    <property type="evidence" value="ECO:0007669"/>
    <property type="project" value="InterPro"/>
</dbReference>
<feature type="binding site" evidence="15">
    <location>
        <position position="91"/>
    </location>
    <ligand>
        <name>DNA</name>
        <dbReference type="ChEBI" id="CHEBI:16991"/>
    </ligand>
</feature>
<keyword evidence="4 15" id="KW-0479">Metal-binding</keyword>
<dbReference type="NCBIfam" id="TIGR00577">
    <property type="entry name" value="fpg"/>
    <property type="match status" value="1"/>
</dbReference>
<comment type="catalytic activity">
    <reaction evidence="14 15">
        <text>2'-deoxyribonucleotide-(2'-deoxyribose 5'-phosphate)-2'-deoxyribonucleotide-DNA = a 3'-end 2'-deoxyribonucleotide-(2,3-dehydro-2,3-deoxyribose 5'-phosphate)-DNA + a 5'-end 5'-phospho-2'-deoxyribonucleoside-DNA + H(+)</text>
        <dbReference type="Rhea" id="RHEA:66592"/>
        <dbReference type="Rhea" id="RHEA-COMP:13180"/>
        <dbReference type="Rhea" id="RHEA-COMP:16897"/>
        <dbReference type="Rhea" id="RHEA-COMP:17067"/>
        <dbReference type="ChEBI" id="CHEBI:15378"/>
        <dbReference type="ChEBI" id="CHEBI:136412"/>
        <dbReference type="ChEBI" id="CHEBI:157695"/>
        <dbReference type="ChEBI" id="CHEBI:167181"/>
        <dbReference type="EC" id="4.2.99.18"/>
    </reaction>
</comment>
<dbReference type="InterPro" id="IPR035937">
    <property type="entry name" value="FPG_N"/>
</dbReference>
<evidence type="ECO:0000259" key="16">
    <source>
        <dbReference type="PROSITE" id="PS51066"/>
    </source>
</evidence>
<keyword evidence="6 15" id="KW-0863">Zinc-finger</keyword>
<dbReference type="InterPro" id="IPR015886">
    <property type="entry name" value="H2TH_FPG"/>
</dbReference>
<dbReference type="SUPFAM" id="SSF57716">
    <property type="entry name" value="Glucocorticoid receptor-like (DNA-binding domain)"/>
    <property type="match status" value="1"/>
</dbReference>
<dbReference type="HOGENOM" id="CLU_038423_1_1_6"/>
<evidence type="ECO:0000313" key="19">
    <source>
        <dbReference type="Proteomes" id="UP000010116"/>
    </source>
</evidence>
<dbReference type="PROSITE" id="PS51066">
    <property type="entry name" value="ZF_FPG_2"/>
    <property type="match status" value="1"/>
</dbReference>
<evidence type="ECO:0000256" key="4">
    <source>
        <dbReference type="ARBA" id="ARBA00022723"/>
    </source>
</evidence>
<keyword evidence="12 15" id="KW-0511">Multifunctional enzyme</keyword>
<organism evidence="18 19">
    <name type="scientific">SAR86 cluster bacterium SAR86B</name>
    <dbReference type="NCBI Taxonomy" id="1123867"/>
    <lineage>
        <taxon>Bacteria</taxon>
        <taxon>Pseudomonadati</taxon>
        <taxon>Pseudomonadota</taxon>
        <taxon>Gammaproteobacteria</taxon>
        <taxon>SAR86 cluster</taxon>
    </lineage>
</organism>
<dbReference type="SUPFAM" id="SSF81624">
    <property type="entry name" value="N-terminal domain of MutM-like DNA repair proteins"/>
    <property type="match status" value="1"/>
</dbReference>
<dbReference type="GO" id="GO:0008270">
    <property type="term" value="F:zinc ion binding"/>
    <property type="evidence" value="ECO:0007669"/>
    <property type="project" value="UniProtKB-UniRule"/>
</dbReference>
<accession>J5KGE3</accession>
<evidence type="ECO:0000256" key="7">
    <source>
        <dbReference type="ARBA" id="ARBA00022801"/>
    </source>
</evidence>
<comment type="function">
    <text evidence="15">Involved in base excision repair of DNA damaged by oxidation or by mutagenic agents. Acts as DNA glycosylase that recognizes and removes damaged bases. Has a preference for oxidized purines, such as 7,8-dihydro-8-oxoguanine (8-oxoG). Has AP (apurinic/apyrimidinic) lyase activity and introduces nicks in the DNA strand. Cleaves the DNA backbone by beta-delta elimination to generate a single-strand break at the site of the removed base with both 3'- and 5'-phosphates.</text>
</comment>
<dbReference type="FunFam" id="1.10.8.50:FF:000003">
    <property type="entry name" value="Formamidopyrimidine-DNA glycosylase"/>
    <property type="match status" value="1"/>
</dbReference>
<dbReference type="SUPFAM" id="SSF46946">
    <property type="entry name" value="S13-like H2TH domain"/>
    <property type="match status" value="1"/>
</dbReference>
<comment type="catalytic activity">
    <reaction evidence="1 15">
        <text>Hydrolysis of DNA containing ring-opened 7-methylguanine residues, releasing 2,6-diamino-4-hydroxy-5-(N-methyl)formamidopyrimidine.</text>
        <dbReference type="EC" id="3.2.2.23"/>
    </reaction>
</comment>
<keyword evidence="7 15" id="KW-0378">Hydrolase</keyword>
<evidence type="ECO:0000256" key="8">
    <source>
        <dbReference type="ARBA" id="ARBA00022833"/>
    </source>
</evidence>
<evidence type="ECO:0000256" key="12">
    <source>
        <dbReference type="ARBA" id="ARBA00023268"/>
    </source>
</evidence>
<feature type="active site" description="Schiff-base intermediate with DNA" evidence="15">
    <location>
        <position position="2"/>
    </location>
</feature>
<comment type="caution">
    <text evidence="15">Lacks conserved residue(s) required for the propagation of feature annotation.</text>
</comment>
<dbReference type="Gene3D" id="1.10.8.50">
    <property type="match status" value="1"/>
</dbReference>
<dbReference type="Pfam" id="PF01149">
    <property type="entry name" value="Fapy_DNA_glyco"/>
    <property type="match status" value="1"/>
</dbReference>
<keyword evidence="11 15" id="KW-0456">Lyase</keyword>
<dbReference type="EC" id="3.2.2.23" evidence="15"/>
<feature type="domain" description="Formamidopyrimidine-DNA glycosylase catalytic" evidence="17">
    <location>
        <begin position="2"/>
        <end position="112"/>
    </location>
</feature>
<reference evidence="18 19" key="1">
    <citation type="journal article" date="2012" name="ISME J.">
        <title>Genomic insights to SAR86, an abundant and uncultivated marine bacterial lineage.</title>
        <authorList>
            <person name="Dupont C.L."/>
            <person name="Rusch D.B."/>
            <person name="Yooseph S."/>
            <person name="Lombardo M.J."/>
            <person name="Richter R.A."/>
            <person name="Valas R."/>
            <person name="Novotny M."/>
            <person name="Yee-Greenbaum J."/>
            <person name="Selengut J.D."/>
            <person name="Haft D.H."/>
            <person name="Halpern A.L."/>
            <person name="Lasken R.S."/>
            <person name="Nealson K."/>
            <person name="Friedman R."/>
            <person name="Venter J.C."/>
        </authorList>
    </citation>
    <scope>NUCLEOTIDE SEQUENCE [LARGE SCALE GENOMIC DNA]</scope>
</reference>
<dbReference type="Pfam" id="PF06827">
    <property type="entry name" value="zf-FPG_IleRS"/>
    <property type="match status" value="1"/>
</dbReference>
<evidence type="ECO:0000313" key="18">
    <source>
        <dbReference type="EMBL" id="EJP73548.1"/>
    </source>
</evidence>
<dbReference type="Proteomes" id="UP000010116">
    <property type="component" value="Unassembled WGS sequence"/>
</dbReference>
<dbReference type="SMART" id="SM00898">
    <property type="entry name" value="Fapy_DNA_glyco"/>
    <property type="match status" value="1"/>
</dbReference>
<dbReference type="Pfam" id="PF06831">
    <property type="entry name" value="H2TH"/>
    <property type="match status" value="1"/>
</dbReference>
<dbReference type="PANTHER" id="PTHR22993:SF9">
    <property type="entry name" value="FORMAMIDOPYRIMIDINE-DNA GLYCOSYLASE"/>
    <property type="match status" value="1"/>
</dbReference>
<dbReference type="InterPro" id="IPR010663">
    <property type="entry name" value="Znf_FPG/IleRS"/>
</dbReference>
<feature type="active site" description="Proton donor; for delta-elimination activity" evidence="15">
    <location>
        <position position="259"/>
    </location>
</feature>
<keyword evidence="5 15" id="KW-0227">DNA damage</keyword>
<feature type="domain" description="FPG-type" evidence="16">
    <location>
        <begin position="235"/>
        <end position="269"/>
    </location>
</feature>
<dbReference type="SMART" id="SM01232">
    <property type="entry name" value="H2TH"/>
    <property type="match status" value="1"/>
</dbReference>
<evidence type="ECO:0000256" key="11">
    <source>
        <dbReference type="ARBA" id="ARBA00023239"/>
    </source>
</evidence>
<evidence type="ECO:0000256" key="14">
    <source>
        <dbReference type="ARBA" id="ARBA00044632"/>
    </source>
</evidence>
<keyword evidence="9 15" id="KW-0238">DNA-binding</keyword>
<dbReference type="NCBIfam" id="NF002211">
    <property type="entry name" value="PRK01103.1"/>
    <property type="match status" value="1"/>
</dbReference>
<evidence type="ECO:0000256" key="1">
    <source>
        <dbReference type="ARBA" id="ARBA00001668"/>
    </source>
</evidence>
<dbReference type="AlphaFoldDB" id="J5KGE3"/>
<dbReference type="GO" id="GO:0034039">
    <property type="term" value="F:8-oxo-7,8-dihydroguanine DNA N-glycosylase activity"/>
    <property type="evidence" value="ECO:0007669"/>
    <property type="project" value="TreeGrafter"/>
</dbReference>
<keyword evidence="8 15" id="KW-0862">Zinc</keyword>
<dbReference type="CDD" id="cd08966">
    <property type="entry name" value="EcFpg-like_N"/>
    <property type="match status" value="1"/>
</dbReference>
<evidence type="ECO:0000256" key="10">
    <source>
        <dbReference type="ARBA" id="ARBA00023204"/>
    </source>
</evidence>
<evidence type="ECO:0000256" key="9">
    <source>
        <dbReference type="ARBA" id="ARBA00023125"/>
    </source>
</evidence>
<comment type="similarity">
    <text evidence="2 15">Belongs to the FPG family.</text>
</comment>
<comment type="cofactor">
    <cofactor evidence="15">
        <name>Zn(2+)</name>
        <dbReference type="ChEBI" id="CHEBI:29105"/>
    </cofactor>
    <text evidence="15">Binds 1 zinc ion per subunit.</text>
</comment>
<dbReference type="PANTHER" id="PTHR22993">
    <property type="entry name" value="FORMAMIDOPYRIMIDINE-DNA GLYCOSYLASE"/>
    <property type="match status" value="1"/>
</dbReference>
<sequence length="269" mass="31229">MPELPEVETTMSALQPFVEKKIVSVDINNRNLRWKIEKDFEKNISNKKIISITRRAKYIIFNLSDGFIILHLGMSGNIRIQDLKSNTYKKHDHIIFYLKDKKIIYNDIRRFGSIHFTNNAKDHFLIKNLGPEPLSKDFNKKYLFNISRNSKTNIKNFIMNQKVVVGVGNIYASEALFDARINPNNITNSINEEDCKRLVKSIKNILKIAINMGGTTLKDFYSVDGSEGYFKIKLKVYGRENEKCKSCRGVIKKIVLNQRSTFYCLDCQK</sequence>
<evidence type="ECO:0000256" key="5">
    <source>
        <dbReference type="ARBA" id="ARBA00022763"/>
    </source>
</evidence>
<evidence type="ECO:0000256" key="15">
    <source>
        <dbReference type="HAMAP-Rule" id="MF_00103"/>
    </source>
</evidence>
<feature type="binding site" evidence="15">
    <location>
        <position position="109"/>
    </location>
    <ligand>
        <name>DNA</name>
        <dbReference type="ChEBI" id="CHEBI:16991"/>
    </ligand>
</feature>
<evidence type="ECO:0000259" key="17">
    <source>
        <dbReference type="PROSITE" id="PS51068"/>
    </source>
</evidence>